<reference evidence="1" key="1">
    <citation type="journal article" date="2015" name="Nature">
        <title>Complex archaea that bridge the gap between prokaryotes and eukaryotes.</title>
        <authorList>
            <person name="Spang A."/>
            <person name="Saw J.H."/>
            <person name="Jorgensen S.L."/>
            <person name="Zaremba-Niedzwiedzka K."/>
            <person name="Martijn J."/>
            <person name="Lind A.E."/>
            <person name="van Eijk R."/>
            <person name="Schleper C."/>
            <person name="Guy L."/>
            <person name="Ettema T.J."/>
        </authorList>
    </citation>
    <scope>NUCLEOTIDE SEQUENCE</scope>
</reference>
<sequence length="87" mass="10039">MQDNSGVLHPIEGLDDPARKGKEDWPIYTVGEKVRFRGWWWEIVDIIDGGPKLKASHRCSMAERLDDIALLERELKQLRKRKQQAGG</sequence>
<comment type="caution">
    <text evidence="1">The sequence shown here is derived from an EMBL/GenBank/DDBJ whole genome shotgun (WGS) entry which is preliminary data.</text>
</comment>
<organism evidence="1">
    <name type="scientific">marine sediment metagenome</name>
    <dbReference type="NCBI Taxonomy" id="412755"/>
    <lineage>
        <taxon>unclassified sequences</taxon>
        <taxon>metagenomes</taxon>
        <taxon>ecological metagenomes</taxon>
    </lineage>
</organism>
<name>A0A0F9TWX6_9ZZZZ</name>
<gene>
    <name evidence="1" type="ORF">LCGC14_0678500</name>
</gene>
<accession>A0A0F9TWX6</accession>
<dbReference type="AlphaFoldDB" id="A0A0F9TWX6"/>
<evidence type="ECO:0000313" key="1">
    <source>
        <dbReference type="EMBL" id="KKN45903.1"/>
    </source>
</evidence>
<protein>
    <submittedName>
        <fullName evidence="1">Uncharacterized protein</fullName>
    </submittedName>
</protein>
<proteinExistence type="predicted"/>
<dbReference type="EMBL" id="LAZR01001360">
    <property type="protein sequence ID" value="KKN45903.1"/>
    <property type="molecule type" value="Genomic_DNA"/>
</dbReference>